<gene>
    <name evidence="1" type="ORF">SPARVUS_LOCUS7144107</name>
</gene>
<proteinExistence type="predicted"/>
<feature type="non-terminal residue" evidence="1">
    <location>
        <position position="103"/>
    </location>
</feature>
<protein>
    <submittedName>
        <fullName evidence="1">Uncharacterized protein</fullName>
    </submittedName>
</protein>
<evidence type="ECO:0000313" key="2">
    <source>
        <dbReference type="Proteomes" id="UP001162483"/>
    </source>
</evidence>
<evidence type="ECO:0000313" key="1">
    <source>
        <dbReference type="EMBL" id="CAI9570768.1"/>
    </source>
</evidence>
<keyword evidence="2" id="KW-1185">Reference proteome</keyword>
<dbReference type="EMBL" id="CATNWA010014348">
    <property type="protein sequence ID" value="CAI9570768.1"/>
    <property type="molecule type" value="Genomic_DNA"/>
</dbReference>
<dbReference type="Proteomes" id="UP001162483">
    <property type="component" value="Unassembled WGS sequence"/>
</dbReference>
<accession>A0ABN9DH45</accession>
<sequence length="103" mass="10945">AIHGCGCQSRVLAGDYSAAPGDCRGSPAGRRTVCKQNSSPPCQLMHTALHGCAQHGRTKQCAYSEAQTHSPIVKHTQHTVNPLIAPHVNPFLPSVISTLSVFF</sequence>
<reference evidence="1" key="1">
    <citation type="submission" date="2023-05" db="EMBL/GenBank/DDBJ databases">
        <authorList>
            <person name="Stuckert A."/>
        </authorList>
    </citation>
    <scope>NUCLEOTIDE SEQUENCE</scope>
</reference>
<comment type="caution">
    <text evidence="1">The sequence shown here is derived from an EMBL/GenBank/DDBJ whole genome shotgun (WGS) entry which is preliminary data.</text>
</comment>
<name>A0ABN9DH45_9NEOB</name>
<organism evidence="1 2">
    <name type="scientific">Staurois parvus</name>
    <dbReference type="NCBI Taxonomy" id="386267"/>
    <lineage>
        <taxon>Eukaryota</taxon>
        <taxon>Metazoa</taxon>
        <taxon>Chordata</taxon>
        <taxon>Craniata</taxon>
        <taxon>Vertebrata</taxon>
        <taxon>Euteleostomi</taxon>
        <taxon>Amphibia</taxon>
        <taxon>Batrachia</taxon>
        <taxon>Anura</taxon>
        <taxon>Neobatrachia</taxon>
        <taxon>Ranoidea</taxon>
        <taxon>Ranidae</taxon>
        <taxon>Staurois</taxon>
    </lineage>
</organism>
<feature type="non-terminal residue" evidence="1">
    <location>
        <position position="1"/>
    </location>
</feature>